<keyword evidence="1" id="KW-0328">Glycosyltransferase</keyword>
<dbReference type="RefSeq" id="WP_344659377.1">
    <property type="nucleotide sequence ID" value="NZ_BAAAQM010000028.1"/>
</dbReference>
<dbReference type="Pfam" id="PF00905">
    <property type="entry name" value="Transpeptidase"/>
    <property type="match status" value="1"/>
</dbReference>
<keyword evidence="2" id="KW-0808">Transferase</keyword>
<sequence length="463" mass="48463">MREDEFKNEFEDEFRAMFAERSEDVRVTTSPYRAVRQRILAARRRRRQRIGGAGAALAVAAVGIGVWGMVSGGPQGAGPVTPGATTSSPGATPAKASGSPLFVYDDGVTELPAGPLRDAAESYLDARYQGDLSGLTAVTTFDKAMQTAAGKATSPNDIGLAAMDPKTGYVKALRGAWDRPVEVDDTIKAVTLAAAFQTGHYTPQTTEPLTTDRHPLYWPANSATPLTYVDDRTHKKYNWPPENNTGRVSGDSEVTLLQAAVDQANAPFAALELAADVTPAKVRDMAVALGMPSDTPDLSGVPALTLGTPMASPLTMTTVYGVFAAGGVRHDPVMVSVVRDGSGTELWKPETAGHRVLSQDTADEITTVLHEVLTKGPTAGDADVRALGARGMAGMPGNSSFNHAAWFDGYSPDLVTAVSLSHVTPDGLLQPLVGGPNGGMVFGGPAAGPIWAAFTKQAVLPSH</sequence>
<accession>A0ABN2S718</accession>
<keyword evidence="7" id="KW-1185">Reference proteome</keyword>
<dbReference type="Proteomes" id="UP001499854">
    <property type="component" value="Unassembled WGS sequence"/>
</dbReference>
<dbReference type="EMBL" id="BAAAQM010000028">
    <property type="protein sequence ID" value="GAA1981424.1"/>
    <property type="molecule type" value="Genomic_DNA"/>
</dbReference>
<evidence type="ECO:0000256" key="1">
    <source>
        <dbReference type="ARBA" id="ARBA00022676"/>
    </source>
</evidence>
<gene>
    <name evidence="6" type="ORF">GCM10009838_48340</name>
</gene>
<keyword evidence="4" id="KW-0472">Membrane</keyword>
<feature type="transmembrane region" description="Helical" evidence="4">
    <location>
        <begin position="50"/>
        <end position="70"/>
    </location>
</feature>
<dbReference type="InterPro" id="IPR012338">
    <property type="entry name" value="Beta-lactam/transpept-like"/>
</dbReference>
<organism evidence="6 7">
    <name type="scientific">Catenulispora subtropica</name>
    <dbReference type="NCBI Taxonomy" id="450798"/>
    <lineage>
        <taxon>Bacteria</taxon>
        <taxon>Bacillati</taxon>
        <taxon>Actinomycetota</taxon>
        <taxon>Actinomycetes</taxon>
        <taxon>Catenulisporales</taxon>
        <taxon>Catenulisporaceae</taxon>
        <taxon>Catenulispora</taxon>
    </lineage>
</organism>
<evidence type="ECO:0000256" key="4">
    <source>
        <dbReference type="SAM" id="Phobius"/>
    </source>
</evidence>
<dbReference type="PANTHER" id="PTHR32282:SF33">
    <property type="entry name" value="PEPTIDOGLYCAN GLYCOSYLTRANSFERASE"/>
    <property type="match status" value="1"/>
</dbReference>
<name>A0ABN2S718_9ACTN</name>
<reference evidence="6 7" key="1">
    <citation type="journal article" date="2019" name="Int. J. Syst. Evol. Microbiol.">
        <title>The Global Catalogue of Microorganisms (GCM) 10K type strain sequencing project: providing services to taxonomists for standard genome sequencing and annotation.</title>
        <authorList>
            <consortium name="The Broad Institute Genomics Platform"/>
            <consortium name="The Broad Institute Genome Sequencing Center for Infectious Disease"/>
            <person name="Wu L."/>
            <person name="Ma J."/>
        </authorList>
    </citation>
    <scope>NUCLEOTIDE SEQUENCE [LARGE SCALE GENOMIC DNA]</scope>
    <source>
        <strain evidence="6 7">JCM 16013</strain>
    </source>
</reference>
<evidence type="ECO:0000313" key="6">
    <source>
        <dbReference type="EMBL" id="GAA1981424.1"/>
    </source>
</evidence>
<keyword evidence="4" id="KW-0812">Transmembrane</keyword>
<dbReference type="InterPro" id="IPR001460">
    <property type="entry name" value="PCN-bd_Tpept"/>
</dbReference>
<dbReference type="PANTHER" id="PTHR32282">
    <property type="entry name" value="BINDING PROTEIN TRANSPEPTIDASE, PUTATIVE-RELATED"/>
    <property type="match status" value="1"/>
</dbReference>
<protein>
    <recommendedName>
        <fullName evidence="5">Penicillin-binding protein transpeptidase domain-containing protein</fullName>
    </recommendedName>
</protein>
<evidence type="ECO:0000256" key="3">
    <source>
        <dbReference type="SAM" id="MobiDB-lite"/>
    </source>
</evidence>
<evidence type="ECO:0000259" key="5">
    <source>
        <dbReference type="Pfam" id="PF00905"/>
    </source>
</evidence>
<keyword evidence="4" id="KW-1133">Transmembrane helix</keyword>
<evidence type="ECO:0000313" key="7">
    <source>
        <dbReference type="Proteomes" id="UP001499854"/>
    </source>
</evidence>
<dbReference type="Gene3D" id="3.40.710.10">
    <property type="entry name" value="DD-peptidase/beta-lactamase superfamily"/>
    <property type="match status" value="1"/>
</dbReference>
<comment type="caution">
    <text evidence="6">The sequence shown here is derived from an EMBL/GenBank/DDBJ whole genome shotgun (WGS) entry which is preliminary data.</text>
</comment>
<evidence type="ECO:0000256" key="2">
    <source>
        <dbReference type="ARBA" id="ARBA00022679"/>
    </source>
</evidence>
<feature type="domain" description="Penicillin-binding protein transpeptidase" evidence="5">
    <location>
        <begin position="163"/>
        <end position="413"/>
    </location>
</feature>
<dbReference type="SUPFAM" id="SSF56601">
    <property type="entry name" value="beta-lactamase/transpeptidase-like"/>
    <property type="match status" value="1"/>
</dbReference>
<proteinExistence type="predicted"/>
<dbReference type="InterPro" id="IPR050396">
    <property type="entry name" value="Glycosyltr_51/Transpeptidase"/>
</dbReference>
<feature type="region of interest" description="Disordered" evidence="3">
    <location>
        <begin position="77"/>
        <end position="96"/>
    </location>
</feature>